<dbReference type="Gene3D" id="3.90.180.10">
    <property type="entry name" value="Medium-chain alcohol dehydrogenases, catalytic domain"/>
    <property type="match status" value="1"/>
</dbReference>
<feature type="domain" description="Enoyl reductase (ER)" evidence="1">
    <location>
        <begin position="12"/>
        <end position="323"/>
    </location>
</feature>
<dbReference type="Pfam" id="PF13602">
    <property type="entry name" value="ADH_zinc_N_2"/>
    <property type="match status" value="1"/>
</dbReference>
<keyword evidence="3" id="KW-1185">Reference proteome</keyword>
<dbReference type="RefSeq" id="WP_159455997.1">
    <property type="nucleotide sequence ID" value="NZ_FUWZ01000002.1"/>
</dbReference>
<dbReference type="SUPFAM" id="SSF51735">
    <property type="entry name" value="NAD(P)-binding Rossmann-fold domains"/>
    <property type="match status" value="1"/>
</dbReference>
<evidence type="ECO:0000313" key="3">
    <source>
        <dbReference type="Proteomes" id="UP000190367"/>
    </source>
</evidence>
<dbReference type="Pfam" id="PF08240">
    <property type="entry name" value="ADH_N"/>
    <property type="match status" value="1"/>
</dbReference>
<evidence type="ECO:0000259" key="1">
    <source>
        <dbReference type="SMART" id="SM00829"/>
    </source>
</evidence>
<protein>
    <submittedName>
        <fullName evidence="2">NADPH:quinone reductase</fullName>
    </submittedName>
</protein>
<accession>A0A1T4QT20</accession>
<reference evidence="3" key="1">
    <citation type="submission" date="2017-02" db="EMBL/GenBank/DDBJ databases">
        <authorList>
            <person name="Varghese N."/>
            <person name="Submissions S."/>
        </authorList>
    </citation>
    <scope>NUCLEOTIDE SEQUENCE [LARGE SCALE GENOMIC DNA]</scope>
    <source>
        <strain evidence="3">DSM 22224</strain>
    </source>
</reference>
<dbReference type="InterPro" id="IPR013154">
    <property type="entry name" value="ADH-like_N"/>
</dbReference>
<dbReference type="GO" id="GO:0016491">
    <property type="term" value="F:oxidoreductase activity"/>
    <property type="evidence" value="ECO:0007669"/>
    <property type="project" value="InterPro"/>
</dbReference>
<proteinExistence type="predicted"/>
<dbReference type="InterPro" id="IPR036291">
    <property type="entry name" value="NAD(P)-bd_dom_sf"/>
</dbReference>
<dbReference type="Proteomes" id="UP000190367">
    <property type="component" value="Unassembled WGS sequence"/>
</dbReference>
<dbReference type="SMART" id="SM00829">
    <property type="entry name" value="PKS_ER"/>
    <property type="match status" value="1"/>
</dbReference>
<dbReference type="PANTHER" id="PTHR11695">
    <property type="entry name" value="ALCOHOL DEHYDROGENASE RELATED"/>
    <property type="match status" value="1"/>
</dbReference>
<name>A0A1T4QT20_9BACT</name>
<gene>
    <name evidence="2" type="ORF">SAMN04488128_102578</name>
</gene>
<dbReference type="SUPFAM" id="SSF50129">
    <property type="entry name" value="GroES-like"/>
    <property type="match status" value="1"/>
</dbReference>
<dbReference type="STRING" id="634771.SAMN04488128_102578"/>
<dbReference type="PANTHER" id="PTHR11695:SF294">
    <property type="entry name" value="RETICULON-4-INTERACTING PROTEIN 1, MITOCHONDRIAL"/>
    <property type="match status" value="1"/>
</dbReference>
<dbReference type="AlphaFoldDB" id="A0A1T4QT20"/>
<dbReference type="InterPro" id="IPR020843">
    <property type="entry name" value="ER"/>
</dbReference>
<dbReference type="Gene3D" id="3.40.50.720">
    <property type="entry name" value="NAD(P)-binding Rossmann-like Domain"/>
    <property type="match status" value="1"/>
</dbReference>
<organism evidence="2 3">
    <name type="scientific">Chitinophaga eiseniae</name>
    <dbReference type="NCBI Taxonomy" id="634771"/>
    <lineage>
        <taxon>Bacteria</taxon>
        <taxon>Pseudomonadati</taxon>
        <taxon>Bacteroidota</taxon>
        <taxon>Chitinophagia</taxon>
        <taxon>Chitinophagales</taxon>
        <taxon>Chitinophagaceae</taxon>
        <taxon>Chitinophaga</taxon>
    </lineage>
</organism>
<dbReference type="CDD" id="cd05289">
    <property type="entry name" value="MDR_like_2"/>
    <property type="match status" value="1"/>
</dbReference>
<dbReference type="InterPro" id="IPR011032">
    <property type="entry name" value="GroES-like_sf"/>
</dbReference>
<dbReference type="EMBL" id="FUWZ01000002">
    <property type="protein sequence ID" value="SKA06834.1"/>
    <property type="molecule type" value="Genomic_DNA"/>
</dbReference>
<evidence type="ECO:0000313" key="2">
    <source>
        <dbReference type="EMBL" id="SKA06834.1"/>
    </source>
</evidence>
<sequence>MKAIVLEKLDPAAPLAVTEAAVPDIAADEVLVKTHALAINPVDIKTLEDYTIVRDGETIRGSAASLLDGVSPIILGWDIAGVVTAVGTDVTKFKAGDAVFGMVRFPGHGKAYAEYVAAPAAHLAAKPAHISFDAAAGATLAAVTAWQCLTRHYSVKAGDRVLITAPTGGVGHYAVQMAKHLGAYVIALTSGGNTALATELGANEVLDYATFDAATAAPLQLDFVLDAGGRNDATWFARHLKPGAPLFYLPSGLTKVQQQRYAAQGLNAAFKMVTSEESAIEDIARLLHDGSIVTKIAGVYPFTEMKAAFAAQHKGTAQGKIIIRMPASA</sequence>
<dbReference type="InterPro" id="IPR050700">
    <property type="entry name" value="YIM1/Zinc_Alcohol_DH_Fams"/>
</dbReference>
<dbReference type="OrthoDB" id="634508at2"/>